<reference evidence="5" key="2">
    <citation type="submission" date="2025-09" db="UniProtKB">
        <authorList>
            <consortium name="Ensembl"/>
        </authorList>
    </citation>
    <scope>IDENTIFICATION</scope>
</reference>
<dbReference type="Proteomes" id="UP000264800">
    <property type="component" value="Unplaced"/>
</dbReference>
<dbReference type="InterPro" id="IPR013783">
    <property type="entry name" value="Ig-like_fold"/>
</dbReference>
<dbReference type="SUPFAM" id="SSF48726">
    <property type="entry name" value="Immunoglobulin"/>
    <property type="match status" value="1"/>
</dbReference>
<dbReference type="GO" id="GO:0004888">
    <property type="term" value="F:transmembrane signaling receptor activity"/>
    <property type="evidence" value="ECO:0007669"/>
    <property type="project" value="TreeGrafter"/>
</dbReference>
<evidence type="ECO:0000256" key="3">
    <source>
        <dbReference type="ARBA" id="ARBA00023136"/>
    </source>
</evidence>
<organism evidence="5 6">
    <name type="scientific">Kryptolebias marmoratus</name>
    <name type="common">Mangrove killifish</name>
    <name type="synonym">Rivulus marmoratus</name>
    <dbReference type="NCBI Taxonomy" id="37003"/>
    <lineage>
        <taxon>Eukaryota</taxon>
        <taxon>Metazoa</taxon>
        <taxon>Chordata</taxon>
        <taxon>Craniata</taxon>
        <taxon>Vertebrata</taxon>
        <taxon>Euteleostomi</taxon>
        <taxon>Actinopterygii</taxon>
        <taxon>Neopterygii</taxon>
        <taxon>Teleostei</taxon>
        <taxon>Neoteleostei</taxon>
        <taxon>Acanthomorphata</taxon>
        <taxon>Ovalentaria</taxon>
        <taxon>Atherinomorphae</taxon>
        <taxon>Cyprinodontiformes</taxon>
        <taxon>Rivulidae</taxon>
        <taxon>Kryptolebias</taxon>
    </lineage>
</organism>
<dbReference type="InterPro" id="IPR013106">
    <property type="entry name" value="Ig_V-set"/>
</dbReference>
<reference evidence="5" key="1">
    <citation type="submission" date="2025-08" db="UniProtKB">
        <authorList>
            <consortium name="Ensembl"/>
        </authorList>
    </citation>
    <scope>IDENTIFICATION</scope>
</reference>
<dbReference type="PANTHER" id="PTHR11860">
    <property type="entry name" value="POLYMERIC-IMMUNOGLOBULIN RECEPTOR"/>
    <property type="match status" value="1"/>
</dbReference>
<evidence type="ECO:0000313" key="5">
    <source>
        <dbReference type="Ensembl" id="ENSKMAP00000025483.1"/>
    </source>
</evidence>
<dbReference type="InterPro" id="IPR036179">
    <property type="entry name" value="Ig-like_dom_sf"/>
</dbReference>
<dbReference type="InterPro" id="IPR050671">
    <property type="entry name" value="CD300_family_receptors"/>
</dbReference>
<keyword evidence="3" id="KW-0472">Membrane</keyword>
<name>A0A3Q3B7A4_KRYMA</name>
<proteinExistence type="predicted"/>
<dbReference type="GO" id="GO:0005886">
    <property type="term" value="C:plasma membrane"/>
    <property type="evidence" value="ECO:0007669"/>
    <property type="project" value="TreeGrafter"/>
</dbReference>
<accession>A0A3Q3B7A4</accession>
<evidence type="ECO:0000256" key="1">
    <source>
        <dbReference type="ARBA" id="ARBA00004370"/>
    </source>
</evidence>
<keyword evidence="6" id="KW-1185">Reference proteome</keyword>
<protein>
    <recommendedName>
        <fullName evidence="4">Immunoglobulin V-set domain-containing protein</fullName>
    </recommendedName>
</protein>
<evidence type="ECO:0000259" key="4">
    <source>
        <dbReference type="Pfam" id="PF07686"/>
    </source>
</evidence>
<dbReference type="PANTHER" id="PTHR11860:SF118">
    <property type="entry name" value="CMRF35-LIKE MOLECULE 3-RELATED"/>
    <property type="match status" value="1"/>
</dbReference>
<dbReference type="Gene3D" id="2.60.40.10">
    <property type="entry name" value="Immunoglobulins"/>
    <property type="match status" value="1"/>
</dbReference>
<keyword evidence="2" id="KW-0812">Transmembrane</keyword>
<feature type="domain" description="Immunoglobulin V-set" evidence="4">
    <location>
        <begin position="18"/>
        <end position="97"/>
    </location>
</feature>
<dbReference type="OMA" id="ASHCRKE"/>
<dbReference type="GeneTree" id="ENSGT00940000177888"/>
<dbReference type="AlphaFoldDB" id="A0A3Q3B7A4"/>
<dbReference type="Pfam" id="PF07686">
    <property type="entry name" value="V-set"/>
    <property type="match status" value="1"/>
</dbReference>
<evidence type="ECO:0000256" key="2">
    <source>
        <dbReference type="ARBA" id="ARBA00022692"/>
    </source>
</evidence>
<comment type="subcellular location">
    <subcellularLocation>
        <location evidence="1">Membrane</location>
    </subcellularLocation>
</comment>
<dbReference type="Ensembl" id="ENSKMAT00000025803.1">
    <property type="protein sequence ID" value="ENSKMAP00000025483.1"/>
    <property type="gene ID" value="ENSKMAG00000018877.1"/>
</dbReference>
<dbReference type="STRING" id="37003.ENSKMAP00000025483"/>
<evidence type="ECO:0000313" key="6">
    <source>
        <dbReference type="Proteomes" id="UP000264800"/>
    </source>
</evidence>
<sequence length="128" mass="14748">FWQILVWDTFDLMKLDYVPSQTAHIACKYSDRWKSGTKVLCKETRPFVCKEIINTTQEAVGRFHIKDNKETNSFSVDIKNLTEADSGIYWCLSGKNEFVATELSEASHCRKESLAVGRFLKSKKNNMT</sequence>